<keyword evidence="1" id="KW-0812">Transmembrane</keyword>
<accession>A0A0H4TBV2</accession>
<evidence type="ECO:0000256" key="1">
    <source>
        <dbReference type="SAM" id="Phobius"/>
    </source>
</evidence>
<name>A0A0H4TBV2_9BACT</name>
<sequence>MDRRQKRRFLIFLVVPLLAAVLLLADDLTVRIIALALIIIYVAFIIFLRDSLKFQGTYINDSYDVDLRKNSKCN</sequence>
<proteinExistence type="predicted"/>
<dbReference type="AlphaFoldDB" id="A0A0H4TBV2"/>
<keyword evidence="1" id="KW-0472">Membrane</keyword>
<reference evidence="2" key="1">
    <citation type="journal article" date="2015" name="ISME J.">
        <title>Aquifer environment selects for microbial species cohorts in sediment and groundwater.</title>
        <authorList>
            <person name="Hug L.A."/>
            <person name="Thomas B.C."/>
            <person name="Brown C.T."/>
            <person name="Frischkorn K.R."/>
            <person name="Williams K.H."/>
            <person name="Tringe S.G."/>
            <person name="Banfield J.F."/>
        </authorList>
    </citation>
    <scope>NUCLEOTIDE SEQUENCE</scope>
</reference>
<evidence type="ECO:0000313" key="2">
    <source>
        <dbReference type="EMBL" id="AKQ05458.1"/>
    </source>
</evidence>
<feature type="transmembrane region" description="Helical" evidence="1">
    <location>
        <begin position="31"/>
        <end position="48"/>
    </location>
</feature>
<keyword evidence="1" id="KW-1133">Transmembrane helix</keyword>
<protein>
    <submittedName>
        <fullName evidence="2">Diguanylate cyclase</fullName>
    </submittedName>
</protein>
<dbReference type="EMBL" id="KT007077">
    <property type="protein sequence ID" value="AKQ05458.1"/>
    <property type="molecule type" value="Genomic_DNA"/>
</dbReference>
<feature type="transmembrane region" description="Helical" evidence="1">
    <location>
        <begin position="9"/>
        <end position="25"/>
    </location>
</feature>
<organism evidence="2">
    <name type="scientific">uncultured Ignavibacteria bacterium Rifle_16ft_4_minimus_332</name>
    <dbReference type="NCBI Taxonomy" id="1665103"/>
    <lineage>
        <taxon>Bacteria</taxon>
        <taxon>Pseudomonadati</taxon>
        <taxon>Ignavibacteriota</taxon>
        <taxon>Ignavibacteria</taxon>
        <taxon>environmental samples</taxon>
    </lineage>
</organism>